<gene>
    <name evidence="1" type="ORF">ABW286_12465</name>
</gene>
<dbReference type="EMBL" id="JBFKZN010000006">
    <property type="protein sequence ID" value="MEW5289987.1"/>
    <property type="molecule type" value="Genomic_DNA"/>
</dbReference>
<keyword evidence="2" id="KW-1185">Reference proteome</keyword>
<proteinExistence type="predicted"/>
<accession>A0ABV3N2E5</accession>
<evidence type="ECO:0000313" key="1">
    <source>
        <dbReference type="EMBL" id="MEW5289987.1"/>
    </source>
</evidence>
<evidence type="ECO:0000313" key="2">
    <source>
        <dbReference type="Proteomes" id="UP001554567"/>
    </source>
</evidence>
<dbReference type="Proteomes" id="UP001554567">
    <property type="component" value="Unassembled WGS sequence"/>
</dbReference>
<sequence length="295" mass="34463">MINSIPVDCRTNSILGILNNSVYKNFLASVCYMDIFLDFNREKRSVRIEQSNPVFSLAKFGFEIESRTYQQKDLSEAYEDIIKSSGIVIQHSYSTLLRRMRMIKVNLPVDIPHMVYSQQMRKVDDNLIFNTTDLKFRVMSWQHFFLNEDDEVIIYLIRKKPDKVYDNTVLISSAKDAMEVYLSTVNSTLIADILSDMYQDIIADKKYESAAIWNRNVWKLYITRGWYHQCLQNLFPACSKNESVSLLSAGYKSISDSIVENVINNKNYSLNDYIQLFGEHLDNEHKTIAEIYEQI</sequence>
<protein>
    <submittedName>
        <fullName evidence="1">Uncharacterized protein</fullName>
    </submittedName>
</protein>
<name>A0ABV3N2E5_9GAMM</name>
<dbReference type="RefSeq" id="WP_367167666.1">
    <property type="nucleotide sequence ID" value="NZ_JBFKZN010000006.1"/>
</dbReference>
<comment type="caution">
    <text evidence="1">The sequence shown here is derived from an EMBL/GenBank/DDBJ whole genome shotgun (WGS) entry which is preliminary data.</text>
</comment>
<organism evidence="1 2">
    <name type="scientific">Erwinia papayae</name>
    <dbReference type="NCBI Taxonomy" id="206499"/>
    <lineage>
        <taxon>Bacteria</taxon>
        <taxon>Pseudomonadati</taxon>
        <taxon>Pseudomonadota</taxon>
        <taxon>Gammaproteobacteria</taxon>
        <taxon>Enterobacterales</taxon>
        <taxon>Erwiniaceae</taxon>
        <taxon>Erwinia</taxon>
    </lineage>
</organism>
<reference evidence="1 2" key="1">
    <citation type="submission" date="2024-07" db="EMBL/GenBank/DDBJ databases">
        <authorList>
            <person name="Dulla G.F.J."/>
            <person name="Delorm J.G."/>
        </authorList>
    </citation>
    <scope>NUCLEOTIDE SEQUENCE [LARGE SCALE GENOMIC DNA]</scope>
    <source>
        <strain evidence="1 2">JGD 233</strain>
    </source>
</reference>